<dbReference type="InterPro" id="IPR036259">
    <property type="entry name" value="MFS_trans_sf"/>
</dbReference>
<gene>
    <name evidence="8" type="ORF">ACFPBZ_25675</name>
</gene>
<keyword evidence="3 6" id="KW-0812">Transmembrane</keyword>
<feature type="transmembrane region" description="Helical" evidence="6">
    <location>
        <begin position="327"/>
        <end position="351"/>
    </location>
</feature>
<dbReference type="InterPro" id="IPR020846">
    <property type="entry name" value="MFS_dom"/>
</dbReference>
<evidence type="ECO:0000256" key="3">
    <source>
        <dbReference type="ARBA" id="ARBA00022692"/>
    </source>
</evidence>
<comment type="subcellular location">
    <subcellularLocation>
        <location evidence="1">Cell membrane</location>
        <topology evidence="1">Multi-pass membrane protein</topology>
    </subcellularLocation>
</comment>
<keyword evidence="9" id="KW-1185">Reference proteome</keyword>
<feature type="transmembrane region" description="Helical" evidence="6">
    <location>
        <begin position="238"/>
        <end position="257"/>
    </location>
</feature>
<dbReference type="Pfam" id="PF07690">
    <property type="entry name" value="MFS_1"/>
    <property type="match status" value="1"/>
</dbReference>
<evidence type="ECO:0000259" key="7">
    <source>
        <dbReference type="PROSITE" id="PS50850"/>
    </source>
</evidence>
<dbReference type="PANTHER" id="PTHR43124:SF3">
    <property type="entry name" value="CHLORAMPHENICOL EFFLUX PUMP RV0191"/>
    <property type="match status" value="1"/>
</dbReference>
<comment type="caution">
    <text evidence="8">The sequence shown here is derived from an EMBL/GenBank/DDBJ whole genome shotgun (WGS) entry which is preliminary data.</text>
</comment>
<dbReference type="RefSeq" id="WP_378038957.1">
    <property type="nucleotide sequence ID" value="NZ_JBHSIV010000041.1"/>
</dbReference>
<accession>A0ABV9YS01</accession>
<sequence length="378" mass="37246">MTRDLEMRVGAAGAAVVGVAFGMGRFCFGLTLPALRVDPGLSPTGVPDAVLGLIAGGTFAGFLAGIVGAPLLAARRGPRAPTTVGGVCGVLGALVVVLAGSPPVLALGAVLAGSAAGWVWAPYSDVVAALARPERRPRLISLISTGTCAGLVLVGLVAIAAGSQWRAVWAAVALCSAAAALLNLRWVPPVPARQIAGNPVPWRSMRAPALYAVVYQAGTAVAFTYSAEVATRAGLTAAVRPLLFVIIGVLGTAGLFTGAMARRFGPGRVAAGCLAGIAVSLLVLAVGDRSPVLALAAAAVFAPGYMIGAAALAVWTAAVVPADPGRALSGAMVVGAVGAIVAPIVVGGLVAPLGLPVLLVATGVLCATTAAGLRFRSR</sequence>
<dbReference type="PANTHER" id="PTHR43124">
    <property type="entry name" value="PURINE EFFLUX PUMP PBUE"/>
    <property type="match status" value="1"/>
</dbReference>
<dbReference type="InterPro" id="IPR050189">
    <property type="entry name" value="MFS_Efflux_Transporters"/>
</dbReference>
<protein>
    <submittedName>
        <fullName evidence="8">MFS transporter</fullName>
    </submittedName>
</protein>
<feature type="transmembrane region" description="Helical" evidence="6">
    <location>
        <begin position="80"/>
        <end position="99"/>
    </location>
</feature>
<evidence type="ECO:0000313" key="8">
    <source>
        <dbReference type="EMBL" id="MFC5065630.1"/>
    </source>
</evidence>
<feature type="transmembrane region" description="Helical" evidence="6">
    <location>
        <begin position="208"/>
        <end position="226"/>
    </location>
</feature>
<keyword evidence="4 6" id="KW-1133">Transmembrane helix</keyword>
<dbReference type="Proteomes" id="UP001595947">
    <property type="component" value="Unassembled WGS sequence"/>
</dbReference>
<feature type="transmembrane region" description="Helical" evidence="6">
    <location>
        <begin position="357"/>
        <end position="375"/>
    </location>
</feature>
<organism evidence="8 9">
    <name type="scientific">Actinomycetospora atypica</name>
    <dbReference type="NCBI Taxonomy" id="1290095"/>
    <lineage>
        <taxon>Bacteria</taxon>
        <taxon>Bacillati</taxon>
        <taxon>Actinomycetota</taxon>
        <taxon>Actinomycetes</taxon>
        <taxon>Pseudonocardiales</taxon>
        <taxon>Pseudonocardiaceae</taxon>
        <taxon>Actinomycetospora</taxon>
    </lineage>
</organism>
<feature type="transmembrane region" description="Helical" evidence="6">
    <location>
        <begin position="293"/>
        <end position="315"/>
    </location>
</feature>
<evidence type="ECO:0000256" key="2">
    <source>
        <dbReference type="ARBA" id="ARBA00022475"/>
    </source>
</evidence>
<evidence type="ECO:0000256" key="1">
    <source>
        <dbReference type="ARBA" id="ARBA00004651"/>
    </source>
</evidence>
<feature type="transmembrane region" description="Helical" evidence="6">
    <location>
        <begin position="167"/>
        <end position="187"/>
    </location>
</feature>
<evidence type="ECO:0000256" key="4">
    <source>
        <dbReference type="ARBA" id="ARBA00022989"/>
    </source>
</evidence>
<dbReference type="SUPFAM" id="SSF103473">
    <property type="entry name" value="MFS general substrate transporter"/>
    <property type="match status" value="1"/>
</dbReference>
<proteinExistence type="predicted"/>
<keyword evidence="2" id="KW-1003">Cell membrane</keyword>
<dbReference type="InterPro" id="IPR011701">
    <property type="entry name" value="MFS"/>
</dbReference>
<keyword evidence="5 6" id="KW-0472">Membrane</keyword>
<feature type="domain" description="Major facilitator superfamily (MFS) profile" evidence="7">
    <location>
        <begin position="10"/>
        <end position="378"/>
    </location>
</feature>
<feature type="transmembrane region" description="Helical" evidence="6">
    <location>
        <begin position="139"/>
        <end position="161"/>
    </location>
</feature>
<dbReference type="EMBL" id="JBHSIV010000041">
    <property type="protein sequence ID" value="MFC5065630.1"/>
    <property type="molecule type" value="Genomic_DNA"/>
</dbReference>
<evidence type="ECO:0000256" key="5">
    <source>
        <dbReference type="ARBA" id="ARBA00023136"/>
    </source>
</evidence>
<reference evidence="9" key="1">
    <citation type="journal article" date="2019" name="Int. J. Syst. Evol. Microbiol.">
        <title>The Global Catalogue of Microorganisms (GCM) 10K type strain sequencing project: providing services to taxonomists for standard genome sequencing and annotation.</title>
        <authorList>
            <consortium name="The Broad Institute Genomics Platform"/>
            <consortium name="The Broad Institute Genome Sequencing Center for Infectious Disease"/>
            <person name="Wu L."/>
            <person name="Ma J."/>
        </authorList>
    </citation>
    <scope>NUCLEOTIDE SEQUENCE [LARGE SCALE GENOMIC DNA]</scope>
    <source>
        <strain evidence="9">CGMCC 4.7093</strain>
    </source>
</reference>
<evidence type="ECO:0000313" key="9">
    <source>
        <dbReference type="Proteomes" id="UP001595947"/>
    </source>
</evidence>
<dbReference type="PROSITE" id="PS50850">
    <property type="entry name" value="MFS"/>
    <property type="match status" value="1"/>
</dbReference>
<evidence type="ECO:0000256" key="6">
    <source>
        <dbReference type="SAM" id="Phobius"/>
    </source>
</evidence>
<feature type="transmembrane region" description="Helical" evidence="6">
    <location>
        <begin position="53"/>
        <end position="73"/>
    </location>
</feature>
<dbReference type="Gene3D" id="1.20.1250.20">
    <property type="entry name" value="MFS general substrate transporter like domains"/>
    <property type="match status" value="2"/>
</dbReference>
<name>A0ABV9YS01_9PSEU</name>
<feature type="transmembrane region" description="Helical" evidence="6">
    <location>
        <begin position="269"/>
        <end position="287"/>
    </location>
</feature>
<feature type="transmembrane region" description="Helical" evidence="6">
    <location>
        <begin position="105"/>
        <end position="127"/>
    </location>
</feature>